<evidence type="ECO:0000256" key="1">
    <source>
        <dbReference type="SAM" id="MobiDB-lite"/>
    </source>
</evidence>
<dbReference type="Proteomes" id="UP000276215">
    <property type="component" value="Unassembled WGS sequence"/>
</dbReference>
<feature type="compositionally biased region" description="Acidic residues" evidence="1">
    <location>
        <begin position="138"/>
        <end position="150"/>
    </location>
</feature>
<feature type="transmembrane region" description="Helical" evidence="2">
    <location>
        <begin position="47"/>
        <end position="71"/>
    </location>
</feature>
<keyword evidence="4" id="KW-1185">Reference proteome</keyword>
<accession>A0A3N4JP53</accession>
<keyword evidence="2" id="KW-0812">Transmembrane</keyword>
<feature type="region of interest" description="Disordered" evidence="1">
    <location>
        <begin position="197"/>
        <end position="277"/>
    </location>
</feature>
<evidence type="ECO:0000256" key="2">
    <source>
        <dbReference type="SAM" id="Phobius"/>
    </source>
</evidence>
<keyword evidence="2" id="KW-0472">Membrane</keyword>
<keyword evidence="2" id="KW-1133">Transmembrane helix</keyword>
<feature type="region of interest" description="Disordered" evidence="1">
    <location>
        <begin position="123"/>
        <end position="150"/>
    </location>
</feature>
<protein>
    <submittedName>
        <fullName evidence="3">Uncharacterized protein</fullName>
    </submittedName>
</protein>
<name>A0A3N4JP53_9PEZI</name>
<evidence type="ECO:0000313" key="3">
    <source>
        <dbReference type="EMBL" id="RPA98571.1"/>
    </source>
</evidence>
<sequence>MESTDKLHILRPRILPDSPSFPSPDQLKRYYVPEEDYEYNRPLSATFAALGIVLLVVLFLGILICCAAILAGNTNVGQRRRERQKLRKGVIVRGLDMIRRVEVVGGEQESGVRIGTAAEEGKKKKKKGGKKGGKKDCDDDDDDDDGDDECECECEYEYEGSFDFDEKDAVDEGDEYEGCFDEKESFDEKEGLRMELEMGGGSAGEGEGEGGKGGKGGKGEECEEWGEVPADEDLPGYDAVGFDEMGEMVDTPCPAYIPRERSVATTSGSASDDGYEYGDMLTKGVLGEKVLEKWRGGEGGGGSSKRG</sequence>
<proteinExistence type="predicted"/>
<organism evidence="3 4">
    <name type="scientific">Choiromyces venosus 120613-1</name>
    <dbReference type="NCBI Taxonomy" id="1336337"/>
    <lineage>
        <taxon>Eukaryota</taxon>
        <taxon>Fungi</taxon>
        <taxon>Dikarya</taxon>
        <taxon>Ascomycota</taxon>
        <taxon>Pezizomycotina</taxon>
        <taxon>Pezizomycetes</taxon>
        <taxon>Pezizales</taxon>
        <taxon>Tuberaceae</taxon>
        <taxon>Choiromyces</taxon>
    </lineage>
</organism>
<feature type="compositionally biased region" description="Gly residues" evidence="1">
    <location>
        <begin position="198"/>
        <end position="208"/>
    </location>
</feature>
<dbReference type="EMBL" id="ML120394">
    <property type="protein sequence ID" value="RPA98571.1"/>
    <property type="molecule type" value="Genomic_DNA"/>
</dbReference>
<reference evidence="3 4" key="1">
    <citation type="journal article" date="2018" name="Nat. Ecol. Evol.">
        <title>Pezizomycetes genomes reveal the molecular basis of ectomycorrhizal truffle lifestyle.</title>
        <authorList>
            <person name="Murat C."/>
            <person name="Payen T."/>
            <person name="Noel B."/>
            <person name="Kuo A."/>
            <person name="Morin E."/>
            <person name="Chen J."/>
            <person name="Kohler A."/>
            <person name="Krizsan K."/>
            <person name="Balestrini R."/>
            <person name="Da Silva C."/>
            <person name="Montanini B."/>
            <person name="Hainaut M."/>
            <person name="Levati E."/>
            <person name="Barry K.W."/>
            <person name="Belfiori B."/>
            <person name="Cichocki N."/>
            <person name="Clum A."/>
            <person name="Dockter R.B."/>
            <person name="Fauchery L."/>
            <person name="Guy J."/>
            <person name="Iotti M."/>
            <person name="Le Tacon F."/>
            <person name="Lindquist E.A."/>
            <person name="Lipzen A."/>
            <person name="Malagnac F."/>
            <person name="Mello A."/>
            <person name="Molinier V."/>
            <person name="Miyauchi S."/>
            <person name="Poulain J."/>
            <person name="Riccioni C."/>
            <person name="Rubini A."/>
            <person name="Sitrit Y."/>
            <person name="Splivallo R."/>
            <person name="Traeger S."/>
            <person name="Wang M."/>
            <person name="Zifcakova L."/>
            <person name="Wipf D."/>
            <person name="Zambonelli A."/>
            <person name="Paolocci F."/>
            <person name="Nowrousian M."/>
            <person name="Ottonello S."/>
            <person name="Baldrian P."/>
            <person name="Spatafora J.W."/>
            <person name="Henrissat B."/>
            <person name="Nagy L.G."/>
            <person name="Aury J.M."/>
            <person name="Wincker P."/>
            <person name="Grigoriev I.V."/>
            <person name="Bonfante P."/>
            <person name="Martin F.M."/>
        </authorList>
    </citation>
    <scope>NUCLEOTIDE SEQUENCE [LARGE SCALE GENOMIC DNA]</scope>
    <source>
        <strain evidence="3 4">120613-1</strain>
    </source>
</reference>
<dbReference type="AlphaFoldDB" id="A0A3N4JP53"/>
<evidence type="ECO:0000313" key="4">
    <source>
        <dbReference type="Proteomes" id="UP000276215"/>
    </source>
</evidence>
<feature type="compositionally biased region" description="Basic and acidic residues" evidence="1">
    <location>
        <begin position="209"/>
        <end position="220"/>
    </location>
</feature>
<feature type="compositionally biased region" description="Acidic residues" evidence="1">
    <location>
        <begin position="221"/>
        <end position="235"/>
    </location>
</feature>
<feature type="compositionally biased region" description="Basic residues" evidence="1">
    <location>
        <begin position="123"/>
        <end position="133"/>
    </location>
</feature>
<gene>
    <name evidence="3" type="ORF">L873DRAFT_1790164</name>
</gene>
<dbReference type="OrthoDB" id="5425359at2759"/>